<comment type="caution">
    <text evidence="1">The sequence shown here is derived from an EMBL/GenBank/DDBJ whole genome shotgun (WGS) entry which is preliminary data.</text>
</comment>
<accession>A0A4V2SDA5</accession>
<organism evidence="1 2">
    <name type="scientific">Plasticicumulans lactativorans</name>
    <dbReference type="NCBI Taxonomy" id="1133106"/>
    <lineage>
        <taxon>Bacteria</taxon>
        <taxon>Pseudomonadati</taxon>
        <taxon>Pseudomonadota</taxon>
        <taxon>Gammaproteobacteria</taxon>
        <taxon>Candidatus Competibacteraceae</taxon>
        <taxon>Plasticicumulans</taxon>
    </lineage>
</organism>
<gene>
    <name evidence="1" type="ORF">EV699_10435</name>
</gene>
<evidence type="ECO:0000313" key="2">
    <source>
        <dbReference type="Proteomes" id="UP000295765"/>
    </source>
</evidence>
<keyword evidence="2" id="KW-1185">Reference proteome</keyword>
<reference evidence="1 2" key="1">
    <citation type="submission" date="2019-03" db="EMBL/GenBank/DDBJ databases">
        <title>Genomic Encyclopedia of Type Strains, Phase IV (KMG-IV): sequencing the most valuable type-strain genomes for metagenomic binning, comparative biology and taxonomic classification.</title>
        <authorList>
            <person name="Goeker M."/>
        </authorList>
    </citation>
    <scope>NUCLEOTIDE SEQUENCE [LARGE SCALE GENOMIC DNA]</scope>
    <source>
        <strain evidence="1 2">DSM 25287</strain>
    </source>
</reference>
<dbReference type="AlphaFoldDB" id="A0A4V2SDA5"/>
<dbReference type="Proteomes" id="UP000295765">
    <property type="component" value="Unassembled WGS sequence"/>
</dbReference>
<sequence>MRTGNGRSSGVAARWLRGCGPVLVLLLGLAGCVGVGPGTVGRDRFDYSEAIADSWKSQMLLNLVKLRYGDTPIFLDVGQIVSGYTVQSTFSALGSAFNTSGVVPGVPNGSVSLGAQGQFIDRPTITYAPLAGERFARSLMTPIPPPALMSLIEAGYPVDVVLRLTTDGVNGLRNRVGGDLRARPADPAFYVLLDRLRRTQLSGAIGMRVQRSQGNEAMLMTLQQRADPDVAANTQVIRQLLGLDPNAREFRVVYGATAANNREIAVLSRSVLLILVDLASSITVPEAHVADQRVTPTAEPEVGPGGPLRPLIRVGSSLERPADAFVAVPYRGYWFWIDDRDMPSKRVFSFMHFIFALTETGSKEGMPVVTIPTG</sequence>
<evidence type="ECO:0000313" key="1">
    <source>
        <dbReference type="EMBL" id="TCO82643.1"/>
    </source>
</evidence>
<dbReference type="EMBL" id="SLWY01000004">
    <property type="protein sequence ID" value="TCO82643.1"/>
    <property type="molecule type" value="Genomic_DNA"/>
</dbReference>
<proteinExistence type="predicted"/>
<name>A0A4V2SDA5_9GAMM</name>
<protein>
    <submittedName>
        <fullName evidence="1">Uncharacterized protein</fullName>
    </submittedName>
</protein>
<dbReference type="PROSITE" id="PS51257">
    <property type="entry name" value="PROKAR_LIPOPROTEIN"/>
    <property type="match status" value="1"/>
</dbReference>